<reference evidence="1" key="1">
    <citation type="submission" date="2020-04" db="EMBL/GenBank/DDBJ databases">
        <authorList>
            <person name="Alioto T."/>
            <person name="Alioto T."/>
            <person name="Gomez Garrido J."/>
        </authorList>
    </citation>
    <scope>NUCLEOTIDE SEQUENCE</scope>
    <source>
        <strain evidence="1">A484AB</strain>
    </source>
</reference>
<sequence length="188" mass="21553">MDEYQDEMNEGRRFVLENGKTMVIDEDGASIFGDFTLKLQGQLVSKEKEDHGYWVATCTAVAKGRLETKTIVLPATAFDSRMRFLQEVRSSLDSAVLNLGGTVTASTIADYYAFLKEDAVNSRTYYRARHLGYQGDEYWLLSSELHIHKGRLLTPSDREYFMDEEMAAFRTTLERRLLGDHTLRTVCR</sequence>
<gene>
    <name evidence="1" type="ORF">PACLA_8A030520</name>
</gene>
<evidence type="ECO:0000313" key="2">
    <source>
        <dbReference type="Proteomes" id="UP001152795"/>
    </source>
</evidence>
<feature type="non-terminal residue" evidence="1">
    <location>
        <position position="188"/>
    </location>
</feature>
<dbReference type="OrthoDB" id="5968618at2759"/>
<accession>A0A6S7JHT0</accession>
<dbReference type="Proteomes" id="UP001152795">
    <property type="component" value="Unassembled WGS sequence"/>
</dbReference>
<proteinExistence type="predicted"/>
<evidence type="ECO:0000313" key="1">
    <source>
        <dbReference type="EMBL" id="CAB4016291.1"/>
    </source>
</evidence>
<protein>
    <submittedName>
        <fullName evidence="1">Uncharacterized protein</fullName>
    </submittedName>
</protein>
<dbReference type="AlphaFoldDB" id="A0A6S7JHT0"/>
<organism evidence="1 2">
    <name type="scientific">Paramuricea clavata</name>
    <name type="common">Red gorgonian</name>
    <name type="synonym">Violescent sea-whip</name>
    <dbReference type="NCBI Taxonomy" id="317549"/>
    <lineage>
        <taxon>Eukaryota</taxon>
        <taxon>Metazoa</taxon>
        <taxon>Cnidaria</taxon>
        <taxon>Anthozoa</taxon>
        <taxon>Octocorallia</taxon>
        <taxon>Malacalcyonacea</taxon>
        <taxon>Plexauridae</taxon>
        <taxon>Paramuricea</taxon>
    </lineage>
</organism>
<name>A0A6S7JHT0_PARCT</name>
<comment type="caution">
    <text evidence="1">The sequence shown here is derived from an EMBL/GenBank/DDBJ whole genome shotgun (WGS) entry which is preliminary data.</text>
</comment>
<dbReference type="EMBL" id="CACRXK020009061">
    <property type="protein sequence ID" value="CAB4016291.1"/>
    <property type="molecule type" value="Genomic_DNA"/>
</dbReference>
<keyword evidence="2" id="KW-1185">Reference proteome</keyword>